<accession>A0ABT8BEX6</accession>
<dbReference type="Pfam" id="PF00583">
    <property type="entry name" value="Acetyltransf_1"/>
    <property type="match status" value="1"/>
</dbReference>
<evidence type="ECO:0000256" key="2">
    <source>
        <dbReference type="ARBA" id="ARBA00023315"/>
    </source>
</evidence>
<dbReference type="CDD" id="cd04301">
    <property type="entry name" value="NAT_SF"/>
    <property type="match status" value="1"/>
</dbReference>
<protein>
    <submittedName>
        <fullName evidence="4">GNAT family N-acetyltransferase</fullName>
        <ecNumber evidence="4">2.3.1.-</ecNumber>
    </submittedName>
</protein>
<evidence type="ECO:0000259" key="3">
    <source>
        <dbReference type="PROSITE" id="PS51186"/>
    </source>
</evidence>
<dbReference type="GO" id="GO:0016746">
    <property type="term" value="F:acyltransferase activity"/>
    <property type="evidence" value="ECO:0007669"/>
    <property type="project" value="UniProtKB-KW"/>
</dbReference>
<dbReference type="PROSITE" id="PS51186">
    <property type="entry name" value="GNAT"/>
    <property type="match status" value="1"/>
</dbReference>
<keyword evidence="2 4" id="KW-0012">Acyltransferase</keyword>
<dbReference type="SUPFAM" id="SSF55729">
    <property type="entry name" value="Acyl-CoA N-acyltransferases (Nat)"/>
    <property type="match status" value="1"/>
</dbReference>
<reference evidence="5" key="1">
    <citation type="journal article" date="2019" name="Int. J. Syst. Evol. Microbiol.">
        <title>The Global Catalogue of Microorganisms (GCM) 10K type strain sequencing project: providing services to taxonomists for standard genome sequencing and annotation.</title>
        <authorList>
            <consortium name="The Broad Institute Genomics Platform"/>
            <consortium name="The Broad Institute Genome Sequencing Center for Infectious Disease"/>
            <person name="Wu L."/>
            <person name="Ma J."/>
        </authorList>
    </citation>
    <scope>NUCLEOTIDE SEQUENCE [LARGE SCALE GENOMIC DNA]</scope>
    <source>
        <strain evidence="5">CECT 7069</strain>
    </source>
</reference>
<dbReference type="PANTHER" id="PTHR43877">
    <property type="entry name" value="AMINOALKYLPHOSPHONATE N-ACETYLTRANSFERASE-RELATED-RELATED"/>
    <property type="match status" value="1"/>
</dbReference>
<dbReference type="RefSeq" id="WP_238221171.1">
    <property type="nucleotide sequence ID" value="NZ_BPQD01000001.1"/>
</dbReference>
<keyword evidence="5" id="KW-1185">Reference proteome</keyword>
<gene>
    <name evidence="4" type="ORF">QWZ12_04265</name>
</gene>
<proteinExistence type="predicted"/>
<comment type="caution">
    <text evidence="4">The sequence shown here is derived from an EMBL/GenBank/DDBJ whole genome shotgun (WGS) entry which is preliminary data.</text>
</comment>
<dbReference type="Proteomes" id="UP001224644">
    <property type="component" value="Unassembled WGS sequence"/>
</dbReference>
<dbReference type="EC" id="2.3.1.-" evidence="4"/>
<dbReference type="EMBL" id="JAUFPX010000002">
    <property type="protein sequence ID" value="MDN3589821.1"/>
    <property type="molecule type" value="Genomic_DNA"/>
</dbReference>
<sequence>MGSRYGLEIRAAGATDAPGLAVLLAEAGPAIPVEALAERLEAMRAAPGVALIAQEWGPPSGLVVLHWYRTLTEARPVAQITTLFVGGEQRRRGVGRLLLKAASQAARMAECDTLQLVAAQDLADLDAFCRATGFTPGGPGFVRPLRKGR</sequence>
<evidence type="ECO:0000256" key="1">
    <source>
        <dbReference type="ARBA" id="ARBA00022679"/>
    </source>
</evidence>
<name>A0ABT8BEX6_9HYPH</name>
<dbReference type="InterPro" id="IPR050832">
    <property type="entry name" value="Bact_Acetyltransf"/>
</dbReference>
<keyword evidence="1 4" id="KW-0808">Transferase</keyword>
<organism evidence="4 5">
    <name type="scientific">Methylobacterium adhaesivum</name>
    <dbReference type="NCBI Taxonomy" id="333297"/>
    <lineage>
        <taxon>Bacteria</taxon>
        <taxon>Pseudomonadati</taxon>
        <taxon>Pseudomonadota</taxon>
        <taxon>Alphaproteobacteria</taxon>
        <taxon>Hyphomicrobiales</taxon>
        <taxon>Methylobacteriaceae</taxon>
        <taxon>Methylobacterium</taxon>
    </lineage>
</organism>
<evidence type="ECO:0000313" key="5">
    <source>
        <dbReference type="Proteomes" id="UP001224644"/>
    </source>
</evidence>
<dbReference type="Gene3D" id="3.40.630.30">
    <property type="match status" value="1"/>
</dbReference>
<dbReference type="InterPro" id="IPR000182">
    <property type="entry name" value="GNAT_dom"/>
</dbReference>
<feature type="domain" description="N-acetyltransferase" evidence="3">
    <location>
        <begin position="7"/>
        <end position="149"/>
    </location>
</feature>
<dbReference type="InterPro" id="IPR016181">
    <property type="entry name" value="Acyl_CoA_acyltransferase"/>
</dbReference>
<dbReference type="PANTHER" id="PTHR43877:SF1">
    <property type="entry name" value="ACETYLTRANSFERASE"/>
    <property type="match status" value="1"/>
</dbReference>
<evidence type="ECO:0000313" key="4">
    <source>
        <dbReference type="EMBL" id="MDN3589821.1"/>
    </source>
</evidence>